<dbReference type="Proteomes" id="UP001152836">
    <property type="component" value="Unassembled WGS sequence"/>
</dbReference>
<name>A0AAU9ZSZ4_PHORO</name>
<protein>
    <submittedName>
        <fullName evidence="2">Gm32742 protein</fullName>
    </submittedName>
</protein>
<evidence type="ECO:0000313" key="3">
    <source>
        <dbReference type="Proteomes" id="UP001152836"/>
    </source>
</evidence>
<dbReference type="EMBL" id="CALSGD010001501">
    <property type="protein sequence ID" value="CAH6867616.1"/>
    <property type="molecule type" value="Genomic_DNA"/>
</dbReference>
<evidence type="ECO:0000256" key="1">
    <source>
        <dbReference type="SAM" id="Coils"/>
    </source>
</evidence>
<organism evidence="2 3">
    <name type="scientific">Phodopus roborovskii</name>
    <name type="common">Roborovski's desert hamster</name>
    <name type="synonym">Cricetulus roborovskii</name>
    <dbReference type="NCBI Taxonomy" id="109678"/>
    <lineage>
        <taxon>Eukaryota</taxon>
        <taxon>Metazoa</taxon>
        <taxon>Chordata</taxon>
        <taxon>Craniata</taxon>
        <taxon>Vertebrata</taxon>
        <taxon>Euteleostomi</taxon>
        <taxon>Mammalia</taxon>
        <taxon>Eutheria</taxon>
        <taxon>Euarchontoglires</taxon>
        <taxon>Glires</taxon>
        <taxon>Rodentia</taxon>
        <taxon>Myomorpha</taxon>
        <taxon>Muroidea</taxon>
        <taxon>Cricetidae</taxon>
        <taxon>Cricetinae</taxon>
        <taxon>Phodopus</taxon>
    </lineage>
</organism>
<dbReference type="PANTHER" id="PTHR47236:SF5">
    <property type="entry name" value="GENE, 32742-RELATED"/>
    <property type="match status" value="1"/>
</dbReference>
<accession>A0AAU9ZSZ4</accession>
<evidence type="ECO:0000313" key="2">
    <source>
        <dbReference type="EMBL" id="CAH6867616.1"/>
    </source>
</evidence>
<keyword evidence="1" id="KW-0175">Coiled coil</keyword>
<gene>
    <name evidence="2" type="primary">Gm32742</name>
    <name evidence="2" type="ORF">PHOROB_LOCUS12113</name>
</gene>
<sequence>MGPFCHPCPPEFFNRWPGQNACFPCGSEATQPEEGKDTCICRKPGRVFQHSDGQCPCLPGYEDIGEPMGCVQRGYKNCKDGATWNQEGLCLTKEQWNDHCAHEVCPTPGNTHGYDPSLGLCLCWGQQSSGMCGPLCSEGQRHILQLSCAEGFPQISVTEGTGSQDFYLLDRPSSPRAVGHPCNLDQGKKSVPLYVIKVNEHGFWGLTRPGPELLYLLGLPLVDTRHSDQSPESFLGKLRKEHQPHPWSMSLNSTHSGDMSGIQNPIVCLQTNDTLAFLVTHEHYPEYDLGHFYNTLQQFDWGRFRALAEGFQLHEQSPRLFLQQFQLPGVYVFHLNSNRHRKMYLRTLPPGGQCFADGPFVSATPRYLIQSGIAKIPKPVKRPHWPGVLGEMMLLLGLCLLLLIQCNHLSWARKAAPHPIFRTHQQGYNLDVYISSRTGVISVKRGQSHRECGVLRVEGSHGGTWEDPVDLEWFDTEAFFEILHQQSLTVTAKLSQSKEQLKVLYRKLLNEACSLRLLCGAQRHASASTNQLLLGSAQREQQEAAEAVALAAEEESKRRRSLAGEYATSLSHQLELLHQDLSARQDQWASFCSALMEAQWLLKAPASLSPGKSPQPGQSPKGVASQLDTLMGHLSQAMLQEGHRLKAWGFLGTGIGAELLQPACPQGDTDDIIVNPVTKLMVPGPNCLMLPASGHMGPIPPGYFIHPDTGHVLPEAGHLGYDLLRAALIPITDYNSDAVRTSEVAVLPYLPYPTSPETGCPPATHLPTLQPRRTSQLGALMSDPITGIEVPVLAVTLHPQTRQWLTLGGTYCNPLTKTVAPLELGGPMKDPVTGGIVPILGVGLDEHTGQVLAVGGLRDATGSLLLPGDNFEEPLSGKTVQLLGASQQADQLLPHPGGSQALLDANVLVAQRQVVLMIQQCRETPGSRAQGLLESAIRDMRQALALSLRHILQQAQRLERQLQAARDIEASGGHIGAMCYPGTELWVPALYGMEIPDPEGSGLLVPILGMQRDGDSGNTTPLAGTMEDAAGKGLVPISIGAQAIDPLTGEHGPVIGAHMDPSTRVVVPVVQVLEALPRGVKDPNLQILLEWELRARQLYWQLREQEEQRLAEQLWHLSQELHCLPGHEATLQLKATEKACAALEACYLQETERRAGALSMLSSPELCLLSQADKKEWEEEAQVLLGVRKVLYGLGQASEKLRKESIRLQGQVEEVCLQRSKDQSPRVWNHHRKVVQHLSDEFREVVRDRQNFLGRALGNLQYHRELSRLQLLNIQITASGTPVCLENYPGDRFYGKGTPYIGNQAALCPLLIPFLKGITAMLTEDQGHHLGLEDQGPAADADKANNILTPPLFSIMKKIDTLFQDPKEIAKLQRHIRHGPHRPGPRNSFQNLLKTQTMQGELVTVQAVHLSAWEFVVYQYGLSILHLLIPQMQAPETTLQIASHLPAMEVTGNSFKGSFFYQSTENTLFVGREHLASVGSFVLLLIHCLAHLATGDFNQDSNPRFLGSFYEGLKAYFKEAFSTTLQMSAVSWDNKFDHSLSAILLKEPPTSEKERDLLSKLIERKREPGLSRQSSEEYIKKNNDLLLFTNMEHFLKSILSEEQQISITPTAELHGKEKVRCHIRGDRQP</sequence>
<dbReference type="PANTHER" id="PTHR47236">
    <property type="entry name" value="GENE, 32742-RELATED-RELATED"/>
    <property type="match status" value="1"/>
</dbReference>
<feature type="coiled-coil region" evidence="1">
    <location>
        <begin position="941"/>
        <end position="968"/>
    </location>
</feature>
<proteinExistence type="predicted"/>
<comment type="caution">
    <text evidence="2">The sequence shown here is derived from an EMBL/GenBank/DDBJ whole genome shotgun (WGS) entry which is preliminary data.</text>
</comment>
<reference evidence="2" key="1">
    <citation type="submission" date="2022-06" db="EMBL/GenBank/DDBJ databases">
        <authorList>
            <person name="Andreotti S."/>
            <person name="Wyler E."/>
        </authorList>
    </citation>
    <scope>NUCLEOTIDE SEQUENCE</scope>
</reference>
<keyword evidence="3" id="KW-1185">Reference proteome</keyword>